<proteinExistence type="predicted"/>
<evidence type="ECO:0000256" key="2">
    <source>
        <dbReference type="ARBA" id="ARBA00022679"/>
    </source>
</evidence>
<sequence>MERIRYDYETFAKDLHALADSIDERFDAIVAIARGGMTMAHMLGEYWGVRNVYVINAIGYEDTKKLGMPRIFNLPDLSECRNVLVVDDIADSGDTLLAVMEKLKSNYPDVSFKTATLFYKTDAKFQPDYKFKKAEGWIDFFWNEDLKRYNAPTIR</sequence>
<organism evidence="4 5">
    <name type="scientific">Hydrogenimonas cancrithermarum</name>
    <dbReference type="NCBI Taxonomy" id="2993563"/>
    <lineage>
        <taxon>Bacteria</taxon>
        <taxon>Pseudomonadati</taxon>
        <taxon>Campylobacterota</taxon>
        <taxon>Epsilonproteobacteria</taxon>
        <taxon>Campylobacterales</taxon>
        <taxon>Hydrogenimonadaceae</taxon>
        <taxon>Hydrogenimonas</taxon>
    </lineage>
</organism>
<keyword evidence="2" id="KW-0808">Transferase</keyword>
<dbReference type="InterPro" id="IPR000836">
    <property type="entry name" value="PRTase_dom"/>
</dbReference>
<dbReference type="RefSeq" id="WP_286336777.1">
    <property type="nucleotide sequence ID" value="NZ_AP027370.1"/>
</dbReference>
<dbReference type="PANTHER" id="PTHR43363">
    <property type="entry name" value="HYPOXANTHINE PHOSPHORIBOSYLTRANSFERASE"/>
    <property type="match status" value="1"/>
</dbReference>
<evidence type="ECO:0000256" key="1">
    <source>
        <dbReference type="ARBA" id="ARBA00022676"/>
    </source>
</evidence>
<keyword evidence="5" id="KW-1185">Reference proteome</keyword>
<gene>
    <name evidence="4" type="ORF">HCR_21460</name>
</gene>
<protein>
    <submittedName>
        <fullName evidence="4">Nicotinate phosphoribosyltransferase</fullName>
    </submittedName>
</protein>
<feature type="domain" description="Phosphoribosyltransferase" evidence="3">
    <location>
        <begin position="17"/>
        <end position="146"/>
    </location>
</feature>
<dbReference type="Pfam" id="PF00156">
    <property type="entry name" value="Pribosyltran"/>
    <property type="match status" value="1"/>
</dbReference>
<dbReference type="EMBL" id="AP027370">
    <property type="protein sequence ID" value="BDY13834.1"/>
    <property type="molecule type" value="Genomic_DNA"/>
</dbReference>
<reference evidence="4 5" key="1">
    <citation type="submission" date="2023-03" db="EMBL/GenBank/DDBJ databases">
        <title>Description of Hydrogenimonas sp. ISO32.</title>
        <authorList>
            <person name="Mino S."/>
            <person name="Fukazawa S."/>
            <person name="Sawabe T."/>
        </authorList>
    </citation>
    <scope>NUCLEOTIDE SEQUENCE [LARGE SCALE GENOMIC DNA]</scope>
    <source>
        <strain evidence="4 5">ISO32</strain>
    </source>
</reference>
<dbReference type="InterPro" id="IPR029057">
    <property type="entry name" value="PRTase-like"/>
</dbReference>
<evidence type="ECO:0000259" key="3">
    <source>
        <dbReference type="Pfam" id="PF00156"/>
    </source>
</evidence>
<dbReference type="CDD" id="cd06223">
    <property type="entry name" value="PRTases_typeI"/>
    <property type="match status" value="1"/>
</dbReference>
<dbReference type="Gene3D" id="3.40.50.2020">
    <property type="match status" value="1"/>
</dbReference>
<keyword evidence="1 4" id="KW-0328">Glycosyltransferase</keyword>
<dbReference type="GO" id="GO:0016757">
    <property type="term" value="F:glycosyltransferase activity"/>
    <property type="evidence" value="ECO:0007669"/>
    <property type="project" value="UniProtKB-KW"/>
</dbReference>
<evidence type="ECO:0000313" key="5">
    <source>
        <dbReference type="Proteomes" id="UP001321445"/>
    </source>
</evidence>
<accession>A0ABN6WX62</accession>
<dbReference type="SUPFAM" id="SSF53271">
    <property type="entry name" value="PRTase-like"/>
    <property type="match status" value="1"/>
</dbReference>
<evidence type="ECO:0000313" key="4">
    <source>
        <dbReference type="EMBL" id="BDY13834.1"/>
    </source>
</evidence>
<dbReference type="PANTHER" id="PTHR43363:SF1">
    <property type="entry name" value="HYPOXANTHINE-GUANINE PHOSPHORIBOSYLTRANSFERASE"/>
    <property type="match status" value="1"/>
</dbReference>
<dbReference type="Proteomes" id="UP001321445">
    <property type="component" value="Chromosome"/>
</dbReference>
<name>A0ABN6WX62_9BACT</name>